<keyword evidence="2" id="KW-0560">Oxidoreductase</keyword>
<comment type="caution">
    <text evidence="4">The sequence shown here is derived from an EMBL/GenBank/DDBJ whole genome shotgun (WGS) entry which is preliminary data.</text>
</comment>
<gene>
    <name evidence="4" type="ORF">J2Z34_000239</name>
</gene>
<dbReference type="PANTHER" id="PTHR43673:SF10">
    <property type="entry name" value="NADH DEHYDROGENASE_NAD(P)H NITROREDUCTASE XCC3605-RELATED"/>
    <property type="match status" value="1"/>
</dbReference>
<name>A0ABS4FZS4_9CLOT</name>
<dbReference type="PANTHER" id="PTHR43673">
    <property type="entry name" value="NAD(P)H NITROREDUCTASE YDGI-RELATED"/>
    <property type="match status" value="1"/>
</dbReference>
<proteinExistence type="inferred from homology"/>
<comment type="similarity">
    <text evidence="1">Belongs to the nitroreductase family.</text>
</comment>
<dbReference type="InterPro" id="IPR029479">
    <property type="entry name" value="Nitroreductase"/>
</dbReference>
<dbReference type="Proteomes" id="UP001519271">
    <property type="component" value="Unassembled WGS sequence"/>
</dbReference>
<protein>
    <submittedName>
        <fullName evidence="4">Nitroreductase</fullName>
    </submittedName>
</protein>
<keyword evidence="5" id="KW-1185">Reference proteome</keyword>
<dbReference type="Pfam" id="PF00881">
    <property type="entry name" value="Nitroreductase"/>
    <property type="match status" value="1"/>
</dbReference>
<accession>A0ABS4FZS4</accession>
<evidence type="ECO:0000313" key="4">
    <source>
        <dbReference type="EMBL" id="MBP1917776.1"/>
    </source>
</evidence>
<dbReference type="InterPro" id="IPR000415">
    <property type="entry name" value="Nitroreductase-like"/>
</dbReference>
<dbReference type="EMBL" id="JAGGKC010000001">
    <property type="protein sequence ID" value="MBP1917776.1"/>
    <property type="molecule type" value="Genomic_DNA"/>
</dbReference>
<reference evidence="4 5" key="1">
    <citation type="submission" date="2021-03" db="EMBL/GenBank/DDBJ databases">
        <title>Genomic Encyclopedia of Type Strains, Phase IV (KMG-IV): sequencing the most valuable type-strain genomes for metagenomic binning, comparative biology and taxonomic classification.</title>
        <authorList>
            <person name="Goeker M."/>
        </authorList>
    </citation>
    <scope>NUCLEOTIDE SEQUENCE [LARGE SCALE GENOMIC DNA]</scope>
    <source>
        <strain evidence="4 5">DSM 6139</strain>
    </source>
</reference>
<evidence type="ECO:0000313" key="5">
    <source>
        <dbReference type="Proteomes" id="UP001519271"/>
    </source>
</evidence>
<evidence type="ECO:0000256" key="1">
    <source>
        <dbReference type="ARBA" id="ARBA00007118"/>
    </source>
</evidence>
<evidence type="ECO:0000256" key="2">
    <source>
        <dbReference type="ARBA" id="ARBA00023002"/>
    </source>
</evidence>
<feature type="domain" description="Nitroreductase" evidence="3">
    <location>
        <begin position="18"/>
        <end position="89"/>
    </location>
</feature>
<dbReference type="SUPFAM" id="SSF55469">
    <property type="entry name" value="FMN-dependent nitroreductase-like"/>
    <property type="match status" value="1"/>
</dbReference>
<sequence length="183" mass="20240">MKAIGTESGYDMDVHAAINSRRSTRRFKPDKVSKSLILKVFDAGRLAPTARNMQSLKFVAITEQAMKERLRPHLNGQNYALEAPALMVICSVDNCRVMKCGEPAGTIDAAIALSFMMLRAEELGLSTCWMGNFDADGVRIALGAPETVKVVAISPLGYSDERHSLRMRKNLSEFVSFNGYYTE</sequence>
<dbReference type="Gene3D" id="3.40.109.10">
    <property type="entry name" value="NADH Oxidase"/>
    <property type="match status" value="1"/>
</dbReference>
<organism evidence="4 5">
    <name type="scientific">Youngiibacter multivorans</name>
    <dbReference type="NCBI Taxonomy" id="937251"/>
    <lineage>
        <taxon>Bacteria</taxon>
        <taxon>Bacillati</taxon>
        <taxon>Bacillota</taxon>
        <taxon>Clostridia</taxon>
        <taxon>Eubacteriales</taxon>
        <taxon>Clostridiaceae</taxon>
        <taxon>Youngiibacter</taxon>
    </lineage>
</organism>
<evidence type="ECO:0000259" key="3">
    <source>
        <dbReference type="Pfam" id="PF00881"/>
    </source>
</evidence>